<feature type="region of interest" description="Disordered" evidence="9">
    <location>
        <begin position="904"/>
        <end position="943"/>
    </location>
</feature>
<dbReference type="PROSITE" id="PS50011">
    <property type="entry name" value="PROTEIN_KINASE_DOM"/>
    <property type="match status" value="1"/>
</dbReference>
<feature type="region of interest" description="Disordered" evidence="9">
    <location>
        <begin position="600"/>
        <end position="639"/>
    </location>
</feature>
<feature type="compositionally biased region" description="Basic and acidic residues" evidence="9">
    <location>
        <begin position="625"/>
        <end position="639"/>
    </location>
</feature>
<keyword evidence="1" id="KW-0723">Serine/threonine-protein kinase</keyword>
<protein>
    <submittedName>
        <fullName evidence="11">CSON001817 protein</fullName>
    </submittedName>
</protein>
<dbReference type="InterPro" id="IPR017441">
    <property type="entry name" value="Protein_kinase_ATP_BS"/>
</dbReference>
<keyword evidence="5 7" id="KW-0067">ATP-binding</keyword>
<evidence type="ECO:0000256" key="2">
    <source>
        <dbReference type="ARBA" id="ARBA00022679"/>
    </source>
</evidence>
<evidence type="ECO:0000256" key="7">
    <source>
        <dbReference type="PROSITE-ProRule" id="PRU10141"/>
    </source>
</evidence>
<feature type="compositionally biased region" description="Polar residues" evidence="9">
    <location>
        <begin position="1160"/>
        <end position="1182"/>
    </location>
</feature>
<feature type="compositionally biased region" description="Basic and acidic residues" evidence="9">
    <location>
        <begin position="496"/>
        <end position="506"/>
    </location>
</feature>
<dbReference type="InterPro" id="IPR011009">
    <property type="entry name" value="Kinase-like_dom_sf"/>
</dbReference>
<gene>
    <name evidence="11" type="primary">CSON001817</name>
</gene>
<evidence type="ECO:0000259" key="10">
    <source>
        <dbReference type="PROSITE" id="PS50011"/>
    </source>
</evidence>
<sequence>MATTTAEADLLQAGHIVKERWKVIRKIGGGGFGEIYEGQDLITREQVALKVESARQPKQVLKMEVAVLKKLQGKEHVCRFIGCGRNDRFNYVVMQLQGKNLAELRRSQPRGAFSLSTTLRLGIQILKAIESIHSVGFLHRDIKPSNFSMGRLPYNSRRVYMLDFGLARQYTTGTGEVRCPRAAAGFRGTVRYASINAHRNREMGRHDDLWSLFYMLVEFVNGQLPWRKIKDKEQVGLMKEKYDHRLLLKHLPSDFKQFLEHIQSLNYADKPDYTMLASLFERCMKRRGVRETDPYDWEKLDQTSNANMANIAGNNMQIDIIDKNEHQIHGNNITPMTVAGSNASGHEYARKKVEGDTIQMVSTEPANQFRDKMQVDKNCNATTQVQTNVTPPLVTATNNQNQSESHKINAQQIAYSKQATTEIKGSIVTTPLGKAQKDLTDSVKLQSRDSAYNTNAKTDYAKGDSMKIMTENINSNVNQGSPIKKKSASQADTNPDDDHSKPERATYGRLRVLTAPPTSATNDLIGGSAADTASPKDKDFMPFSFDSKNVHETRRSANRRSKSNLRPSSGSGTNLSSGTNRDHSITQFALIDDENVSALQQETRGGGAHTLASQWKSQFDDSEEKTDNEWKATEPHSPEHKSYLISQSQYNAQQKQLFEQQQQQLAQQQKLMAAVRARQARQKKCLLNIADMENYTNLHDMLPTSWSLPSLGNALRHEIEPPALQQATFDDVIYKMDIIRNVGVCTLVTDDEKLAKAKSKFYHRYSLPNIEYKPPREPVIPVREQIPIAHSKSTPAVISPKSRRDAHIRLINSIDIPDEECAISGRLQIRVVPQPVNVKVVCEAGATTEHSPNPEESIYFDAVTNGTVKLNRSDSNTRTNSNYYDVKVYEDSLKIQKYKILNNNASDAANKGPESQEQPDDESKSDEQGKNKENLNDFESARGAISKTTANLSKQDTENETAINVNLLKEITKNCLVDETDSINNTNEVHVNNVTQQQKETENVYGSKIPVLNPNSRISKCASWAGNEALIQRELAELQPANRRRRQNNDKYATDLSQLNLRYARPKQRTGVRTVRGVPNHLIGLLPTYDDNSSDNSEDRQQLRQNHSNNTTTSTTGVTTTTTTTSGTSGSGGLPYHRNVSDEKYLVGGIPANSLDDHSTSSNIVEETSGGTSTHNRSSNVCDNSNVNNGGGDDNENDYDDPDDEEEEDEEEEEEEEESENDQIRRQMMKLNLIEHNIMLPSELELKYKKVKNQNNAEMDAILIEAISPPPGAPPKSENPARLRRYHRLN</sequence>
<evidence type="ECO:0000256" key="4">
    <source>
        <dbReference type="ARBA" id="ARBA00022777"/>
    </source>
</evidence>
<keyword evidence="4" id="KW-0418">Kinase</keyword>
<keyword evidence="8" id="KW-0175">Coiled coil</keyword>
<dbReference type="CDD" id="cd14017">
    <property type="entry name" value="STKc_TTBK"/>
    <property type="match status" value="1"/>
</dbReference>
<dbReference type="InterPro" id="IPR047916">
    <property type="entry name" value="TTBK_Asator-like_STKc"/>
</dbReference>
<name>A0A336LRB2_CULSO</name>
<feature type="domain" description="Protein kinase" evidence="10">
    <location>
        <begin position="21"/>
        <end position="280"/>
    </location>
</feature>
<feature type="compositionally biased region" description="Low complexity" evidence="9">
    <location>
        <begin position="1111"/>
        <end position="1128"/>
    </location>
</feature>
<dbReference type="SUPFAM" id="SSF56112">
    <property type="entry name" value="Protein kinase-like (PK-like)"/>
    <property type="match status" value="1"/>
</dbReference>
<feature type="region of interest" description="Disordered" evidence="9">
    <location>
        <begin position="1267"/>
        <end position="1290"/>
    </location>
</feature>
<feature type="compositionally biased region" description="Basic and acidic residues" evidence="9">
    <location>
        <begin position="921"/>
        <end position="935"/>
    </location>
</feature>
<evidence type="ECO:0000256" key="3">
    <source>
        <dbReference type="ARBA" id="ARBA00022741"/>
    </source>
</evidence>
<dbReference type="Pfam" id="PF00069">
    <property type="entry name" value="Pkinase"/>
    <property type="match status" value="1"/>
</dbReference>
<dbReference type="PANTHER" id="PTHR11909">
    <property type="entry name" value="CASEIN KINASE-RELATED"/>
    <property type="match status" value="1"/>
</dbReference>
<dbReference type="FunFam" id="1.10.510.10:FF:000481">
    <property type="entry name" value="Asator, isoform D"/>
    <property type="match status" value="1"/>
</dbReference>
<feature type="compositionally biased region" description="Acidic residues" evidence="9">
    <location>
        <begin position="1193"/>
        <end position="1221"/>
    </location>
</feature>
<dbReference type="PROSITE" id="PS00107">
    <property type="entry name" value="PROTEIN_KINASE_ATP"/>
    <property type="match status" value="1"/>
</dbReference>
<feature type="binding site" evidence="7">
    <location>
        <position position="50"/>
    </location>
    <ligand>
        <name>ATP</name>
        <dbReference type="ChEBI" id="CHEBI:30616"/>
    </ligand>
</feature>
<dbReference type="Gene3D" id="1.10.510.10">
    <property type="entry name" value="Transferase(Phosphotransferase) domain 1"/>
    <property type="match status" value="1"/>
</dbReference>
<evidence type="ECO:0000256" key="9">
    <source>
        <dbReference type="SAM" id="MobiDB-lite"/>
    </source>
</evidence>
<proteinExistence type="inferred from homology"/>
<dbReference type="FunFam" id="3.30.200.20:FF:000358">
    <property type="entry name" value="Tau tubulin kinase 2b"/>
    <property type="match status" value="1"/>
</dbReference>
<dbReference type="GO" id="GO:0015630">
    <property type="term" value="C:microtubule cytoskeleton"/>
    <property type="evidence" value="ECO:0007669"/>
    <property type="project" value="UniProtKB-ARBA"/>
</dbReference>
<evidence type="ECO:0000256" key="1">
    <source>
        <dbReference type="ARBA" id="ARBA00022527"/>
    </source>
</evidence>
<dbReference type="VEuPathDB" id="VectorBase:CSON001817"/>
<dbReference type="GO" id="GO:0004674">
    <property type="term" value="F:protein serine/threonine kinase activity"/>
    <property type="evidence" value="ECO:0007669"/>
    <property type="project" value="UniProtKB-KW"/>
</dbReference>
<feature type="region of interest" description="Disordered" evidence="9">
    <location>
        <begin position="1086"/>
        <end position="1139"/>
    </location>
</feature>
<dbReference type="EMBL" id="UFQT01000128">
    <property type="protein sequence ID" value="SSX20576.1"/>
    <property type="molecule type" value="Genomic_DNA"/>
</dbReference>
<organism evidence="11">
    <name type="scientific">Culicoides sonorensis</name>
    <name type="common">Biting midge</name>
    <dbReference type="NCBI Taxonomy" id="179676"/>
    <lineage>
        <taxon>Eukaryota</taxon>
        <taxon>Metazoa</taxon>
        <taxon>Ecdysozoa</taxon>
        <taxon>Arthropoda</taxon>
        <taxon>Hexapoda</taxon>
        <taxon>Insecta</taxon>
        <taxon>Pterygota</taxon>
        <taxon>Neoptera</taxon>
        <taxon>Endopterygota</taxon>
        <taxon>Diptera</taxon>
        <taxon>Nematocera</taxon>
        <taxon>Chironomoidea</taxon>
        <taxon>Ceratopogonidae</taxon>
        <taxon>Ceratopogoninae</taxon>
        <taxon>Culicoides</taxon>
        <taxon>Monoculicoides</taxon>
    </lineage>
</organism>
<feature type="compositionally biased region" description="Low complexity" evidence="9">
    <location>
        <begin position="568"/>
        <end position="579"/>
    </location>
</feature>
<accession>A0A336LRB2</accession>
<dbReference type="GO" id="GO:0005524">
    <property type="term" value="F:ATP binding"/>
    <property type="evidence" value="ECO:0007669"/>
    <property type="project" value="UniProtKB-UniRule"/>
</dbReference>
<comment type="similarity">
    <text evidence="6">Belongs to the protein kinase superfamily. CK1 Ser/Thr protein kinase family.</text>
</comment>
<feature type="coiled-coil region" evidence="8">
    <location>
        <begin position="651"/>
        <end position="678"/>
    </location>
</feature>
<keyword evidence="3 7" id="KW-0547">Nucleotide-binding</keyword>
<dbReference type="InterPro" id="IPR050235">
    <property type="entry name" value="CK1_Ser-Thr_kinase"/>
</dbReference>
<evidence type="ECO:0000313" key="11">
    <source>
        <dbReference type="EMBL" id="SSX20576.1"/>
    </source>
</evidence>
<evidence type="ECO:0000256" key="5">
    <source>
        <dbReference type="ARBA" id="ARBA00022840"/>
    </source>
</evidence>
<feature type="region of interest" description="Disordered" evidence="9">
    <location>
        <begin position="475"/>
        <end position="581"/>
    </location>
</feature>
<evidence type="ECO:0000256" key="8">
    <source>
        <dbReference type="SAM" id="Coils"/>
    </source>
</evidence>
<keyword evidence="2" id="KW-0808">Transferase</keyword>
<dbReference type="InterPro" id="IPR000719">
    <property type="entry name" value="Prot_kinase_dom"/>
</dbReference>
<reference evidence="11" key="1">
    <citation type="submission" date="2018-07" db="EMBL/GenBank/DDBJ databases">
        <authorList>
            <person name="Quirk P.G."/>
            <person name="Krulwich T.A."/>
        </authorList>
    </citation>
    <scope>NUCLEOTIDE SEQUENCE</scope>
</reference>
<feature type="region of interest" description="Disordered" evidence="9">
    <location>
        <begin position="1151"/>
        <end position="1224"/>
    </location>
</feature>
<dbReference type="SMART" id="SM00220">
    <property type="entry name" value="S_TKc"/>
    <property type="match status" value="1"/>
</dbReference>
<dbReference type="OMA" id="RISKCAS"/>
<evidence type="ECO:0000256" key="6">
    <source>
        <dbReference type="ARBA" id="ARBA00061588"/>
    </source>
</evidence>